<evidence type="ECO:0000313" key="1">
    <source>
        <dbReference type="EMBL" id="PWK93075.1"/>
    </source>
</evidence>
<dbReference type="RefSeq" id="WP_109587767.1">
    <property type="nucleotide sequence ID" value="NZ_QGHD01000033.1"/>
</dbReference>
<gene>
    <name evidence="1" type="ORF">B0H50_1331</name>
</gene>
<keyword evidence="2" id="KW-1185">Reference proteome</keyword>
<name>A0ABX5LI00_9BACT</name>
<evidence type="ECO:0000313" key="2">
    <source>
        <dbReference type="Proteomes" id="UP000245523"/>
    </source>
</evidence>
<organism evidence="1 2">
    <name type="scientific">Hallerella porci</name>
    <dbReference type="NCBI Taxonomy" id="1945871"/>
    <lineage>
        <taxon>Bacteria</taxon>
        <taxon>Pseudomonadati</taxon>
        <taxon>Fibrobacterota</taxon>
        <taxon>Fibrobacteria</taxon>
        <taxon>Fibrobacterales</taxon>
        <taxon>Fibrobacteraceae</taxon>
        <taxon>Hallerella</taxon>
    </lineage>
</organism>
<sequence>MILKVSEFDGLPSDGEVVFSWNDESPCARLVNVDQAIKFIHENMDIKYGGVIKRKHSIKGFSDEGTKFEINDFVFTGGMSANEEELSLSGIGYLELINSSINFYGIEIPELWFDAFSRYKDEYRGEKVTYLFNCTSFSINGISYDLFHRDGQTFIVKLDGTQISDNESNAIGTVFSIVFGTLFKVNSIVGLDEKMSVVYRKDLCDLNKSIPSRHTFAQKKRTDASEILAIAFNEFELKNEKFDIVRASSIFYHAMNLPLVMRFAQMSIAFDTIAGTVARYEGTNQVYFSQEAFSDVEKDLFRIIEKKFPDIVEANIDAIKGKIHALNCKSMADKLGILENTLGVSFSDAEKNTLKKRNPAVHSGFITKTDDFEKDLGEVVSLERIMVKLFSHILNVSEYICFE</sequence>
<protein>
    <recommendedName>
        <fullName evidence="3">Apea-like HEPN domain-containing protein</fullName>
    </recommendedName>
</protein>
<proteinExistence type="predicted"/>
<dbReference type="EMBL" id="QGHD01000033">
    <property type="protein sequence ID" value="PWK93075.1"/>
    <property type="molecule type" value="Genomic_DNA"/>
</dbReference>
<accession>A0ABX5LI00</accession>
<comment type="caution">
    <text evidence="1">The sequence shown here is derived from an EMBL/GenBank/DDBJ whole genome shotgun (WGS) entry which is preliminary data.</text>
</comment>
<dbReference type="Proteomes" id="UP000245523">
    <property type="component" value="Unassembled WGS sequence"/>
</dbReference>
<reference evidence="1 2" key="1">
    <citation type="submission" date="2018-05" db="EMBL/GenBank/DDBJ databases">
        <title>Animal gut microbial communities from fecal samples from Wisconsin, USA.</title>
        <authorList>
            <person name="Neumann A."/>
        </authorList>
    </citation>
    <scope>NUCLEOTIDE SEQUENCE [LARGE SCALE GENOMIC DNA]</scope>
    <source>
        <strain evidence="1 2">UWS4</strain>
    </source>
</reference>
<evidence type="ECO:0008006" key="3">
    <source>
        <dbReference type="Google" id="ProtNLM"/>
    </source>
</evidence>